<evidence type="ECO:0000313" key="3">
    <source>
        <dbReference type="Proteomes" id="UP001487740"/>
    </source>
</evidence>
<comment type="caution">
    <text evidence="2">The sequence shown here is derived from an EMBL/GenBank/DDBJ whole genome shotgun (WGS) entry which is preliminary data.</text>
</comment>
<accession>A0AAW0V1S2</accession>
<name>A0AAW0V1S2_SCYPA</name>
<proteinExistence type="predicted"/>
<dbReference type="EMBL" id="JARAKH010000002">
    <property type="protein sequence ID" value="KAK8405890.1"/>
    <property type="molecule type" value="Genomic_DNA"/>
</dbReference>
<sequence length="399" mass="41857">MMSCDGSLYPVFMDTAIEKALFKNTVPVTNSIGSRNAPSAALVVCGLGTVMAAHCKLPGQCVAVCHMVQSILWTGILEVDDKSVIVVTVTILCECVCAADSELEDHHHHHQRPTTPRICYVEKSLGSGASETGTCGAPAINVQGEAVVVGVLAAACHTCAAPVGARGHARSTALQEAMIDPVRRGSAGGGAGAGGRGCGRGGGIRSGRATVVIQGTDQGRNPSPTLPRPLPTIAYPLPAPYPVPPAEDTTTTTTTTTTTIITTAIVTTAYTLLCPPSRRYHATLLTTTITPTITTTTINPSFPKTPILLQPFTKPSENFPNISRRLTTPNHIPTTSTPCTTNPPPTSPSTLTCLPLQETLPHLTPHHHRHRPAPALSYILALPLYPDEVVACDRATCKD</sequence>
<feature type="compositionally biased region" description="Polar residues" evidence="1">
    <location>
        <begin position="323"/>
        <end position="332"/>
    </location>
</feature>
<evidence type="ECO:0000313" key="2">
    <source>
        <dbReference type="EMBL" id="KAK8405890.1"/>
    </source>
</evidence>
<keyword evidence="3" id="KW-1185">Reference proteome</keyword>
<reference evidence="2 3" key="1">
    <citation type="submission" date="2023-03" db="EMBL/GenBank/DDBJ databases">
        <title>High-quality genome of Scylla paramamosain provides insights in environmental adaptation.</title>
        <authorList>
            <person name="Zhang L."/>
        </authorList>
    </citation>
    <scope>NUCLEOTIDE SEQUENCE [LARGE SCALE GENOMIC DNA]</scope>
    <source>
        <strain evidence="2">LZ_2023a</strain>
        <tissue evidence="2">Muscle</tissue>
    </source>
</reference>
<dbReference type="AlphaFoldDB" id="A0AAW0V1S2"/>
<evidence type="ECO:0000256" key="1">
    <source>
        <dbReference type="SAM" id="MobiDB-lite"/>
    </source>
</evidence>
<gene>
    <name evidence="2" type="ORF">O3P69_006953</name>
</gene>
<organism evidence="2 3">
    <name type="scientific">Scylla paramamosain</name>
    <name type="common">Mud crab</name>
    <dbReference type="NCBI Taxonomy" id="85552"/>
    <lineage>
        <taxon>Eukaryota</taxon>
        <taxon>Metazoa</taxon>
        <taxon>Ecdysozoa</taxon>
        <taxon>Arthropoda</taxon>
        <taxon>Crustacea</taxon>
        <taxon>Multicrustacea</taxon>
        <taxon>Malacostraca</taxon>
        <taxon>Eumalacostraca</taxon>
        <taxon>Eucarida</taxon>
        <taxon>Decapoda</taxon>
        <taxon>Pleocyemata</taxon>
        <taxon>Brachyura</taxon>
        <taxon>Eubrachyura</taxon>
        <taxon>Portunoidea</taxon>
        <taxon>Portunidae</taxon>
        <taxon>Portuninae</taxon>
        <taxon>Scylla</taxon>
    </lineage>
</organism>
<feature type="region of interest" description="Disordered" evidence="1">
    <location>
        <begin position="323"/>
        <end position="348"/>
    </location>
</feature>
<protein>
    <submittedName>
        <fullName evidence="2">Uncharacterized protein</fullName>
    </submittedName>
</protein>
<dbReference type="Proteomes" id="UP001487740">
    <property type="component" value="Unassembled WGS sequence"/>
</dbReference>